<sequence length="285" mass="31236">MKCYVAIDIGGTKIKYCRVNEAGETSEVSSADTPHDVTGGQVISFLQSIVEKVWIEGVEGIGISTLGIVDEEGRVIGACDNFPELQNLNIKKALEDLFQKPVYVMNDVNAAALGEAYFGAGKQLDTFYCLTLGTGIGGALVLNKKVYLGANGMAGEAGYLWNHENERYEEKASVKAFLEQIDEQDKGDLGLHVFDSLIKGEERYKTLFQEWIEKVSEGIKDIIYIIDPGVIIIGGGISERGRFLTDAVQESLERQIMPDFKGKTKIIPAKHYNMANLLGAISPFV</sequence>
<dbReference type="InterPro" id="IPR000600">
    <property type="entry name" value="ROK"/>
</dbReference>
<dbReference type="EMBL" id="JAMZFW010000013">
    <property type="protein sequence ID" value="MCP1102709.1"/>
    <property type="molecule type" value="Genomic_DNA"/>
</dbReference>
<dbReference type="Proteomes" id="UP001523566">
    <property type="component" value="Unassembled WGS sequence"/>
</dbReference>
<dbReference type="Pfam" id="PF00480">
    <property type="entry name" value="ROK"/>
    <property type="match status" value="1"/>
</dbReference>
<comment type="caution">
    <text evidence="2">The sequence shown here is derived from an EMBL/GenBank/DDBJ whole genome shotgun (WGS) entry which is preliminary data.</text>
</comment>
<protein>
    <submittedName>
        <fullName evidence="2">ROK family protein</fullName>
    </submittedName>
</protein>
<evidence type="ECO:0000313" key="3">
    <source>
        <dbReference type="Proteomes" id="UP001523566"/>
    </source>
</evidence>
<organism evidence="2 3">
    <name type="scientific">Aequitasia blattaphilus</name>
    <dbReference type="NCBI Taxonomy" id="2949332"/>
    <lineage>
        <taxon>Bacteria</taxon>
        <taxon>Bacillati</taxon>
        <taxon>Bacillota</taxon>
        <taxon>Clostridia</taxon>
        <taxon>Lachnospirales</taxon>
        <taxon>Lachnospiraceae</taxon>
        <taxon>Aequitasia</taxon>
    </lineage>
</organism>
<proteinExistence type="inferred from homology"/>
<dbReference type="InterPro" id="IPR043129">
    <property type="entry name" value="ATPase_NBD"/>
</dbReference>
<dbReference type="SUPFAM" id="SSF53067">
    <property type="entry name" value="Actin-like ATPase domain"/>
    <property type="match status" value="1"/>
</dbReference>
<name>A0ABT1EA29_9FIRM</name>
<keyword evidence="3" id="KW-1185">Reference proteome</keyword>
<dbReference type="RefSeq" id="WP_262066495.1">
    <property type="nucleotide sequence ID" value="NZ_JAMXOD010000013.1"/>
</dbReference>
<dbReference type="PANTHER" id="PTHR18964">
    <property type="entry name" value="ROK (REPRESSOR, ORF, KINASE) FAMILY"/>
    <property type="match status" value="1"/>
</dbReference>
<accession>A0ABT1EA29</accession>
<gene>
    <name evidence="2" type="ORF">NK125_09800</name>
</gene>
<evidence type="ECO:0000256" key="1">
    <source>
        <dbReference type="ARBA" id="ARBA00006479"/>
    </source>
</evidence>
<dbReference type="Gene3D" id="3.30.420.40">
    <property type="match status" value="2"/>
</dbReference>
<evidence type="ECO:0000313" key="2">
    <source>
        <dbReference type="EMBL" id="MCP1102709.1"/>
    </source>
</evidence>
<reference evidence="2 3" key="1">
    <citation type="journal article" date="2022" name="Genome Biol. Evol.">
        <title>Host diet, physiology and behaviors set the stage for Lachnospiraceae cladogenesis.</title>
        <authorList>
            <person name="Vera-Ponce De Leon A."/>
            <person name="Schneider M."/>
            <person name="Jahnes B.C."/>
            <person name="Sadowski V."/>
            <person name="Camuy-Velez L.A."/>
            <person name="Duan J."/>
            <person name="Sabree Z.L."/>
        </authorList>
    </citation>
    <scope>NUCLEOTIDE SEQUENCE [LARGE SCALE GENOMIC DNA]</scope>
    <source>
        <strain evidence="2 3">PAL113</strain>
    </source>
</reference>
<comment type="similarity">
    <text evidence="1">Belongs to the ROK (NagC/XylR) family.</text>
</comment>
<dbReference type="PANTHER" id="PTHR18964:SF165">
    <property type="entry name" value="BETA-GLUCOSIDE KINASE"/>
    <property type="match status" value="1"/>
</dbReference>